<organism evidence="1 2">
    <name type="scientific">Sphingomonas turrisvirgatae</name>
    <dbReference type="NCBI Taxonomy" id="1888892"/>
    <lineage>
        <taxon>Bacteria</taxon>
        <taxon>Pseudomonadati</taxon>
        <taxon>Pseudomonadota</taxon>
        <taxon>Alphaproteobacteria</taxon>
        <taxon>Sphingomonadales</taxon>
        <taxon>Sphingomonadaceae</taxon>
        <taxon>Sphingomonas</taxon>
    </lineage>
</organism>
<proteinExistence type="predicted"/>
<dbReference type="Proteomes" id="UP000094487">
    <property type="component" value="Unassembled WGS sequence"/>
</dbReference>
<dbReference type="RefSeq" id="WP_069321718.1">
    <property type="nucleotide sequence ID" value="NZ_MDDS01000068.1"/>
</dbReference>
<accession>A0A1E3LRR7</accession>
<dbReference type="EMBL" id="MDDS01000068">
    <property type="protein sequence ID" value="ODP36452.1"/>
    <property type="molecule type" value="Genomic_DNA"/>
</dbReference>
<dbReference type="Gene3D" id="3.40.50.2000">
    <property type="entry name" value="Glycogen Phosphorylase B"/>
    <property type="match status" value="1"/>
</dbReference>
<name>A0A1E3LRR7_9SPHN</name>
<dbReference type="STRING" id="1888892.BFL28_05505"/>
<protein>
    <submittedName>
        <fullName evidence="1">Uncharacterized protein</fullName>
    </submittedName>
</protein>
<sequence length="296" mass="32572">MSDALEQWTAAMRSGRYHTAWAIAEASLRARDPATRDDPSLPFHQRWVWDGSDPQGRDVLVRCYHGLGDTIQFARYLPILAQRARSLTVEAQPRLIALLSGIAGIDRLVPFDPARPLPPAECDIEITELDLVLRVAPDAVAAPYLRASRAILPRHTLALCHAAGDWDPQRNIPADLLEPICRQAPTLTLVADASPLPVLNPAGCPFDMAVTAAFVATAELVITVDTMIAHLAGAMGRPTWLLLKHEPDWRWSPHSRTSPWYPSMRLYAQPHPGDWQSVADAAIADFAQRALLTAES</sequence>
<keyword evidence="2" id="KW-1185">Reference proteome</keyword>
<reference evidence="1 2" key="1">
    <citation type="submission" date="2016-08" db="EMBL/GenBank/DDBJ databases">
        <title>Draft genome of the agarase producing Sphingomonas sp. MCT13.</title>
        <authorList>
            <person name="D'Andrea M.M."/>
            <person name="Rossolini G.M."/>
            <person name="Thaller M.C."/>
        </authorList>
    </citation>
    <scope>NUCLEOTIDE SEQUENCE [LARGE SCALE GENOMIC DNA]</scope>
    <source>
        <strain evidence="1 2">MCT13</strain>
    </source>
</reference>
<comment type="caution">
    <text evidence="1">The sequence shown here is derived from an EMBL/GenBank/DDBJ whole genome shotgun (WGS) entry which is preliminary data.</text>
</comment>
<evidence type="ECO:0000313" key="1">
    <source>
        <dbReference type="EMBL" id="ODP36452.1"/>
    </source>
</evidence>
<gene>
    <name evidence="1" type="ORF">BFL28_05505</name>
</gene>
<dbReference type="AlphaFoldDB" id="A0A1E3LRR7"/>
<evidence type="ECO:0000313" key="2">
    <source>
        <dbReference type="Proteomes" id="UP000094487"/>
    </source>
</evidence>
<dbReference type="SUPFAM" id="SSF53756">
    <property type="entry name" value="UDP-Glycosyltransferase/glycogen phosphorylase"/>
    <property type="match status" value="1"/>
</dbReference>
<dbReference type="OrthoDB" id="6193797at2"/>